<name>X0VHJ1_9ZZZZ</name>
<proteinExistence type="predicted"/>
<dbReference type="EMBL" id="BARS01032725">
    <property type="protein sequence ID" value="GAG17779.1"/>
    <property type="molecule type" value="Genomic_DNA"/>
</dbReference>
<organism evidence="1">
    <name type="scientific">marine sediment metagenome</name>
    <dbReference type="NCBI Taxonomy" id="412755"/>
    <lineage>
        <taxon>unclassified sequences</taxon>
        <taxon>metagenomes</taxon>
        <taxon>ecological metagenomes</taxon>
    </lineage>
</organism>
<accession>X0VHJ1</accession>
<dbReference type="AlphaFoldDB" id="X0VHJ1"/>
<sequence length="210" mass="21308">MARTLRFDIDLNVDNLRAGLDVAAKGLTVVKIGFEAASAVVGVFADAIVGAGRAAFDAADETSAYADQIGNLSAQSALATDTLIGLELASATVGVEFSAIRRPLTGFARRLGDAQRGSAEAASAFRALGIEVKEAGKNREADDVFKDIADSLAAIESPTDRASIAMRIFGEQGGKIAAVLAGGSEALDEFSERAAAAGVTISAEVSAASA</sequence>
<comment type="caution">
    <text evidence="1">The sequence shown here is derived from an EMBL/GenBank/DDBJ whole genome shotgun (WGS) entry which is preliminary data.</text>
</comment>
<protein>
    <recommendedName>
        <fullName evidence="2">Phage tail tape measure protein domain-containing protein</fullName>
    </recommendedName>
</protein>
<evidence type="ECO:0008006" key="2">
    <source>
        <dbReference type="Google" id="ProtNLM"/>
    </source>
</evidence>
<gene>
    <name evidence="1" type="ORF">S01H1_50770</name>
</gene>
<feature type="non-terminal residue" evidence="1">
    <location>
        <position position="210"/>
    </location>
</feature>
<reference evidence="1" key="1">
    <citation type="journal article" date="2014" name="Front. Microbiol.">
        <title>High frequency of phylogenetically diverse reductive dehalogenase-homologous genes in deep subseafloor sedimentary metagenomes.</title>
        <authorList>
            <person name="Kawai M."/>
            <person name="Futagami T."/>
            <person name="Toyoda A."/>
            <person name="Takaki Y."/>
            <person name="Nishi S."/>
            <person name="Hori S."/>
            <person name="Arai W."/>
            <person name="Tsubouchi T."/>
            <person name="Morono Y."/>
            <person name="Uchiyama I."/>
            <person name="Ito T."/>
            <person name="Fujiyama A."/>
            <person name="Inagaki F."/>
            <person name="Takami H."/>
        </authorList>
    </citation>
    <scope>NUCLEOTIDE SEQUENCE</scope>
    <source>
        <strain evidence="1">Expedition CK06-06</strain>
    </source>
</reference>
<evidence type="ECO:0000313" key="1">
    <source>
        <dbReference type="EMBL" id="GAG17779.1"/>
    </source>
</evidence>